<feature type="non-terminal residue" evidence="1">
    <location>
        <position position="100"/>
    </location>
</feature>
<keyword evidence="2" id="KW-1185">Reference proteome</keyword>
<organism evidence="1 2">
    <name type="scientific">Datura stramonium</name>
    <name type="common">Jimsonweed</name>
    <name type="synonym">Common thornapple</name>
    <dbReference type="NCBI Taxonomy" id="4076"/>
    <lineage>
        <taxon>Eukaryota</taxon>
        <taxon>Viridiplantae</taxon>
        <taxon>Streptophyta</taxon>
        <taxon>Embryophyta</taxon>
        <taxon>Tracheophyta</taxon>
        <taxon>Spermatophyta</taxon>
        <taxon>Magnoliopsida</taxon>
        <taxon>eudicotyledons</taxon>
        <taxon>Gunneridae</taxon>
        <taxon>Pentapetalae</taxon>
        <taxon>asterids</taxon>
        <taxon>lamiids</taxon>
        <taxon>Solanales</taxon>
        <taxon>Solanaceae</taxon>
        <taxon>Solanoideae</taxon>
        <taxon>Datureae</taxon>
        <taxon>Datura</taxon>
    </lineage>
</organism>
<evidence type="ECO:0000313" key="1">
    <source>
        <dbReference type="EMBL" id="MCE3216878.1"/>
    </source>
</evidence>
<proteinExistence type="predicted"/>
<dbReference type="Proteomes" id="UP000823775">
    <property type="component" value="Unassembled WGS sequence"/>
</dbReference>
<sequence>PERARNNNMVSGDENRMMAQCETIGLPIECQLKQVENHPNVPPGFPPKCCGENDKKNFSMGVSQTMACDIVTPGFVVKHIAEERVYTSTDYAHDRNESSS</sequence>
<reference evidence="1 2" key="1">
    <citation type="journal article" date="2021" name="BMC Genomics">
        <title>Datura genome reveals duplications of psychoactive alkaloid biosynthetic genes and high mutation rate following tissue culture.</title>
        <authorList>
            <person name="Rajewski A."/>
            <person name="Carter-House D."/>
            <person name="Stajich J."/>
            <person name="Litt A."/>
        </authorList>
    </citation>
    <scope>NUCLEOTIDE SEQUENCE [LARGE SCALE GENOMIC DNA]</scope>
    <source>
        <strain evidence="1">AR-01</strain>
    </source>
</reference>
<evidence type="ECO:0000313" key="2">
    <source>
        <dbReference type="Proteomes" id="UP000823775"/>
    </source>
</evidence>
<accession>A0ABS8X0A6</accession>
<name>A0ABS8X0A6_DATST</name>
<dbReference type="EMBL" id="JACEIK010014743">
    <property type="protein sequence ID" value="MCE3216878.1"/>
    <property type="molecule type" value="Genomic_DNA"/>
</dbReference>
<gene>
    <name evidence="1" type="ORF">HAX54_008889</name>
</gene>
<protein>
    <submittedName>
        <fullName evidence="1">Uncharacterized protein</fullName>
    </submittedName>
</protein>
<comment type="caution">
    <text evidence="1">The sequence shown here is derived from an EMBL/GenBank/DDBJ whole genome shotgun (WGS) entry which is preliminary data.</text>
</comment>
<feature type="non-terminal residue" evidence="1">
    <location>
        <position position="1"/>
    </location>
</feature>